<dbReference type="AlphaFoldDB" id="A0A0V0Q8K3"/>
<accession>A0A0V0Q8K3</accession>
<sequence length="304" mass="35376">MNENSLQELSIIDSSEIQSINSVTQSFLHAVQYNDEQLEYQLFLSIMGDWHFYQYKISIYYIIMTLVAGLQLFSFVFLFLPPQFICPNIIQGHYQSAANYQICDEGQKACEYQIIIDQYDVQNVSMDFGLFCEKKIDRELILISYFLSGSLEIGFNIIILGISEILAVLSIERFIEIQNARKALSYNLLISGILLLCFNMTFNSQKCSEDFSLFCPEKILEILLIGTNRFTNIFAYSFLQREFKIEYNLEQQRVSTWKFLNHFGLLGILLPLILQLLKFNNQQYLSVIGVLQILVYFISKTKLL</sequence>
<feature type="transmembrane region" description="Helical" evidence="1">
    <location>
        <begin position="283"/>
        <end position="299"/>
    </location>
</feature>
<evidence type="ECO:0000313" key="3">
    <source>
        <dbReference type="Proteomes" id="UP000054937"/>
    </source>
</evidence>
<keyword evidence="1" id="KW-0472">Membrane</keyword>
<organism evidence="2 3">
    <name type="scientific">Pseudocohnilembus persalinus</name>
    <name type="common">Ciliate</name>
    <dbReference type="NCBI Taxonomy" id="266149"/>
    <lineage>
        <taxon>Eukaryota</taxon>
        <taxon>Sar</taxon>
        <taxon>Alveolata</taxon>
        <taxon>Ciliophora</taxon>
        <taxon>Intramacronucleata</taxon>
        <taxon>Oligohymenophorea</taxon>
        <taxon>Scuticociliatia</taxon>
        <taxon>Philasterida</taxon>
        <taxon>Pseudocohnilembidae</taxon>
        <taxon>Pseudocohnilembus</taxon>
    </lineage>
</organism>
<evidence type="ECO:0000313" key="2">
    <source>
        <dbReference type="EMBL" id="KRW98544.1"/>
    </source>
</evidence>
<evidence type="ECO:0008006" key="4">
    <source>
        <dbReference type="Google" id="ProtNLM"/>
    </source>
</evidence>
<dbReference type="InParanoid" id="A0A0V0Q8K3"/>
<keyword evidence="1" id="KW-0812">Transmembrane</keyword>
<keyword evidence="3" id="KW-1185">Reference proteome</keyword>
<gene>
    <name evidence="2" type="ORF">PPERSA_00036</name>
</gene>
<proteinExistence type="predicted"/>
<name>A0A0V0Q8K3_PSEPJ</name>
<feature type="transmembrane region" description="Helical" evidence="1">
    <location>
        <begin position="222"/>
        <end position="239"/>
    </location>
</feature>
<keyword evidence="1" id="KW-1133">Transmembrane helix</keyword>
<feature type="transmembrane region" description="Helical" evidence="1">
    <location>
        <begin position="259"/>
        <end position="277"/>
    </location>
</feature>
<comment type="caution">
    <text evidence="2">The sequence shown here is derived from an EMBL/GenBank/DDBJ whole genome shotgun (WGS) entry which is preliminary data.</text>
</comment>
<feature type="transmembrane region" description="Helical" evidence="1">
    <location>
        <begin position="183"/>
        <end position="202"/>
    </location>
</feature>
<dbReference type="Proteomes" id="UP000054937">
    <property type="component" value="Unassembled WGS sequence"/>
</dbReference>
<protein>
    <recommendedName>
        <fullName evidence="4">Transmembrane protein</fullName>
    </recommendedName>
</protein>
<evidence type="ECO:0000256" key="1">
    <source>
        <dbReference type="SAM" id="Phobius"/>
    </source>
</evidence>
<feature type="transmembrane region" description="Helical" evidence="1">
    <location>
        <begin position="59"/>
        <end position="80"/>
    </location>
</feature>
<reference evidence="2 3" key="1">
    <citation type="journal article" date="2015" name="Sci. Rep.">
        <title>Genome of the facultative scuticociliatosis pathogen Pseudocohnilembus persalinus provides insight into its virulence through horizontal gene transfer.</title>
        <authorList>
            <person name="Xiong J."/>
            <person name="Wang G."/>
            <person name="Cheng J."/>
            <person name="Tian M."/>
            <person name="Pan X."/>
            <person name="Warren A."/>
            <person name="Jiang C."/>
            <person name="Yuan D."/>
            <person name="Miao W."/>
        </authorList>
    </citation>
    <scope>NUCLEOTIDE SEQUENCE [LARGE SCALE GENOMIC DNA]</scope>
    <source>
        <strain evidence="2">36N120E</strain>
    </source>
</reference>
<dbReference type="EMBL" id="LDAU01000240">
    <property type="protein sequence ID" value="KRW98544.1"/>
    <property type="molecule type" value="Genomic_DNA"/>
</dbReference>